<sequence length="359" mass="40772">MTEPFFNFFCFSNLSLHHLMLFPCPADTETWLSSPDSVIILSYIKTGIAVPLHVLCTYYIVKKTPGNMQSVKLSLLHFHFWNVVVDLIFNVFSVPISLLPMPATVLIGLLTTLGLKQTIQLLILMTSVSFVCLSTTMIFENRFYLLNSKKKLWKKCRPFWMFGNILFCLLYQIPIILQVPDVDFAKEFVLNALPCVPEFLFSTEIVVPTLEETVIIISLTVFIVVVFGQLVAFAAIIIGQLSSNFGANMLSGSTRRLQKNLLKALIWQTGIPFMYLVLPSCYTTFAFSADYFNMSNRTEITLNNIVVSTASLHGLVNTLSIILIHQPYRSTVAFWFRKRKTENSRTVNHPNIFSTNSVF</sequence>
<dbReference type="EMBL" id="DS268420">
    <property type="protein sequence ID" value="EFO87822.1"/>
    <property type="molecule type" value="Genomic_DNA"/>
</dbReference>
<dbReference type="HOGENOM" id="CLU_042960_1_1_1"/>
<gene>
    <name evidence="2" type="ORF">CRE_05566</name>
</gene>
<feature type="transmembrane region" description="Helical" evidence="1">
    <location>
        <begin position="260"/>
        <end position="285"/>
    </location>
</feature>
<evidence type="ECO:0000256" key="1">
    <source>
        <dbReference type="SAM" id="Phobius"/>
    </source>
</evidence>
<accession>E3M014</accession>
<keyword evidence="1" id="KW-0472">Membrane</keyword>
<feature type="transmembrane region" description="Helical" evidence="1">
    <location>
        <begin position="214"/>
        <end position="239"/>
    </location>
</feature>
<proteinExistence type="predicted"/>
<feature type="transmembrane region" description="Helical" evidence="1">
    <location>
        <begin position="119"/>
        <end position="139"/>
    </location>
</feature>
<evidence type="ECO:0000313" key="2">
    <source>
        <dbReference type="EMBL" id="EFO87822.1"/>
    </source>
</evidence>
<name>E3M014_CAERE</name>
<protein>
    <submittedName>
        <fullName evidence="2">Uncharacterized protein</fullName>
    </submittedName>
</protein>
<dbReference type="InterPro" id="IPR053220">
    <property type="entry name" value="Nematode_rcpt-like_serp_H"/>
</dbReference>
<dbReference type="Pfam" id="PF10318">
    <property type="entry name" value="7TM_GPCR_Srh"/>
    <property type="match status" value="1"/>
</dbReference>
<dbReference type="InterPro" id="IPR019422">
    <property type="entry name" value="7TM_GPCR_serpentine_rcpt_Srh"/>
</dbReference>
<dbReference type="Proteomes" id="UP000008281">
    <property type="component" value="Unassembled WGS sequence"/>
</dbReference>
<dbReference type="AlphaFoldDB" id="E3M014"/>
<dbReference type="PANTHER" id="PTHR22941">
    <property type="entry name" value="SERPENTINE RECEPTOR"/>
    <property type="match status" value="1"/>
</dbReference>
<dbReference type="PANTHER" id="PTHR22941:SF173">
    <property type="entry name" value="SERPENTINE RECEPTOR, CLASS H"/>
    <property type="match status" value="1"/>
</dbReference>
<dbReference type="OMA" id="ESAKWIN"/>
<feature type="transmembrane region" description="Helical" evidence="1">
    <location>
        <begin position="159"/>
        <end position="177"/>
    </location>
</feature>
<feature type="transmembrane region" description="Helical" evidence="1">
    <location>
        <begin position="73"/>
        <end position="99"/>
    </location>
</feature>
<keyword evidence="1" id="KW-1133">Transmembrane helix</keyword>
<feature type="transmembrane region" description="Helical" evidence="1">
    <location>
        <begin position="38"/>
        <end position="61"/>
    </location>
</feature>
<dbReference type="OrthoDB" id="5862289at2759"/>
<evidence type="ECO:0000313" key="3">
    <source>
        <dbReference type="Proteomes" id="UP000008281"/>
    </source>
</evidence>
<keyword evidence="1" id="KW-0812">Transmembrane</keyword>
<keyword evidence="3" id="KW-1185">Reference proteome</keyword>
<dbReference type="eggNOG" id="ENOG502TJGT">
    <property type="taxonomic scope" value="Eukaryota"/>
</dbReference>
<organism evidence="3">
    <name type="scientific">Caenorhabditis remanei</name>
    <name type="common">Caenorhabditis vulgaris</name>
    <dbReference type="NCBI Taxonomy" id="31234"/>
    <lineage>
        <taxon>Eukaryota</taxon>
        <taxon>Metazoa</taxon>
        <taxon>Ecdysozoa</taxon>
        <taxon>Nematoda</taxon>
        <taxon>Chromadorea</taxon>
        <taxon>Rhabditida</taxon>
        <taxon>Rhabditina</taxon>
        <taxon>Rhabditomorpha</taxon>
        <taxon>Rhabditoidea</taxon>
        <taxon>Rhabditidae</taxon>
        <taxon>Peloderinae</taxon>
        <taxon>Caenorhabditis</taxon>
    </lineage>
</organism>
<feature type="transmembrane region" description="Helical" evidence="1">
    <location>
        <begin position="305"/>
        <end position="324"/>
    </location>
</feature>
<reference evidence="2" key="1">
    <citation type="submission" date="2007-07" db="EMBL/GenBank/DDBJ databases">
        <title>PCAP assembly of the Caenorhabditis remanei genome.</title>
        <authorList>
            <consortium name="The Caenorhabditis remanei Sequencing Consortium"/>
            <person name="Wilson R.K."/>
        </authorList>
    </citation>
    <scope>NUCLEOTIDE SEQUENCE [LARGE SCALE GENOMIC DNA]</scope>
    <source>
        <strain evidence="2">PB4641</strain>
    </source>
</reference>
<dbReference type="InParanoid" id="E3M014"/>